<reference evidence="1" key="1">
    <citation type="journal article" date="2023" name="Science">
        <title>Genome structures resolve the early diversification of teleost fishes.</title>
        <authorList>
            <person name="Parey E."/>
            <person name="Louis A."/>
            <person name="Montfort J."/>
            <person name="Bouchez O."/>
            <person name="Roques C."/>
            <person name="Iampietro C."/>
            <person name="Lluch J."/>
            <person name="Castinel A."/>
            <person name="Donnadieu C."/>
            <person name="Desvignes T."/>
            <person name="Floi Bucao C."/>
            <person name="Jouanno E."/>
            <person name="Wen M."/>
            <person name="Mejri S."/>
            <person name="Dirks R."/>
            <person name="Jansen H."/>
            <person name="Henkel C."/>
            <person name="Chen W.J."/>
            <person name="Zahm M."/>
            <person name="Cabau C."/>
            <person name="Klopp C."/>
            <person name="Thompson A.W."/>
            <person name="Robinson-Rechavi M."/>
            <person name="Braasch I."/>
            <person name="Lecointre G."/>
            <person name="Bobe J."/>
            <person name="Postlethwait J.H."/>
            <person name="Berthelot C."/>
            <person name="Roest Crollius H."/>
            <person name="Guiguen Y."/>
        </authorList>
    </citation>
    <scope>NUCLEOTIDE SEQUENCE</scope>
    <source>
        <strain evidence="1">NC1722</strain>
    </source>
</reference>
<gene>
    <name evidence="1" type="ORF">AAFF_G00093680</name>
</gene>
<dbReference type="AlphaFoldDB" id="A0AAD7T2U4"/>
<dbReference type="EMBL" id="JAINUG010000016">
    <property type="protein sequence ID" value="KAJ8413372.1"/>
    <property type="molecule type" value="Genomic_DNA"/>
</dbReference>
<name>A0AAD7T2U4_9TELE</name>
<sequence length="95" mass="10560">MVAGEAVKEFNEGAERSQSFPVCDVEAWGRGFTRTRQPGCCVTALGLHTTALQAHRPTRRHQHRSETCVCPGVQTSRQVSMWHSGRPSWKLGLRG</sequence>
<accession>A0AAD7T2U4</accession>
<comment type="caution">
    <text evidence="1">The sequence shown here is derived from an EMBL/GenBank/DDBJ whole genome shotgun (WGS) entry which is preliminary data.</text>
</comment>
<evidence type="ECO:0000313" key="2">
    <source>
        <dbReference type="Proteomes" id="UP001221898"/>
    </source>
</evidence>
<proteinExistence type="predicted"/>
<evidence type="ECO:0000313" key="1">
    <source>
        <dbReference type="EMBL" id="KAJ8413372.1"/>
    </source>
</evidence>
<keyword evidence="2" id="KW-1185">Reference proteome</keyword>
<organism evidence="1 2">
    <name type="scientific">Aldrovandia affinis</name>
    <dbReference type="NCBI Taxonomy" id="143900"/>
    <lineage>
        <taxon>Eukaryota</taxon>
        <taxon>Metazoa</taxon>
        <taxon>Chordata</taxon>
        <taxon>Craniata</taxon>
        <taxon>Vertebrata</taxon>
        <taxon>Euteleostomi</taxon>
        <taxon>Actinopterygii</taxon>
        <taxon>Neopterygii</taxon>
        <taxon>Teleostei</taxon>
        <taxon>Notacanthiformes</taxon>
        <taxon>Halosauridae</taxon>
        <taxon>Aldrovandia</taxon>
    </lineage>
</organism>
<protein>
    <submittedName>
        <fullName evidence="1">Uncharacterized protein</fullName>
    </submittedName>
</protein>
<dbReference type="Proteomes" id="UP001221898">
    <property type="component" value="Unassembled WGS sequence"/>
</dbReference>